<dbReference type="InterPro" id="IPR004555">
    <property type="entry name" value="G6PDH_assembly_OpcA"/>
</dbReference>
<protein>
    <submittedName>
        <fullName evidence="3">OpcA protein</fullName>
    </submittedName>
</protein>
<dbReference type="RefSeq" id="WP_071454442.1">
    <property type="nucleotide sequence ID" value="NZ_CP017675.1"/>
</dbReference>
<feature type="domain" description="Glucose-6-phosphate dehydrogenase assembly protein OpcA N-terminal" evidence="1">
    <location>
        <begin position="69"/>
        <end position="189"/>
    </location>
</feature>
<evidence type="ECO:0000313" key="4">
    <source>
        <dbReference type="Proteomes" id="UP000180235"/>
    </source>
</evidence>
<dbReference type="InterPro" id="IPR046801">
    <property type="entry name" value="OpcA_G6PD_N"/>
</dbReference>
<dbReference type="PANTHER" id="PTHR38658:SF1">
    <property type="entry name" value="OXPP CYCLE PROTEIN OPCA-RELATED"/>
    <property type="match status" value="1"/>
</dbReference>
<keyword evidence="4" id="KW-1185">Reference proteome</keyword>
<proteinExistence type="predicted"/>
<sequence length="386" mass="42071">MVTTEAVVALQAPKDVSLSEIESELGQIWLGVDGDGDAGPRAVRAATFTLVVYESADMAAQIAPSVEGLAVQNPCRVIHLRPQERAGDAPLEARVAAYCPMQKRGQNNLICCEYITLTGSRTALERSLGLINALLIGDLPAYLWWQAHPNPEDVLLQGLVHLRERGGMRVLVDSATFNQPERGLLDLRQLMNMNVPLADLNWSRLSAWQELTAAAFDPPDRRVDLPKIDQVVIDHEKGNPTQALLFFGWLASRLDWVPQSHTSETGDYDIHRIICHSPAGQEIKTELAGLPLANIGTVVGDLIGLRLDSAQPDANCCTVLCSETTGCMRLEGGGKAQFCRVEQVSTQRDIAAETLLGQQIQRWGQQNILFQESLAVTGAILEAATV</sequence>
<evidence type="ECO:0000259" key="1">
    <source>
        <dbReference type="Pfam" id="PF10128"/>
    </source>
</evidence>
<evidence type="ECO:0000313" key="3">
    <source>
        <dbReference type="EMBL" id="APB33924.1"/>
    </source>
</evidence>
<dbReference type="STRING" id="1188229.GlitD10_1600"/>
<dbReference type="PANTHER" id="PTHR38658">
    <property type="entry name" value="OXPP CYCLE PROTEIN OPCA-RELATED"/>
    <property type="match status" value="1"/>
</dbReference>
<dbReference type="AlphaFoldDB" id="A0A1J0ADA9"/>
<dbReference type="Pfam" id="PF10128">
    <property type="entry name" value="OpcA_G6PD_assem"/>
    <property type="match status" value="1"/>
</dbReference>
<evidence type="ECO:0000259" key="2">
    <source>
        <dbReference type="Pfam" id="PF20171"/>
    </source>
</evidence>
<feature type="domain" description="Glucose-6-phosphate dehydrogenase assembly protein OpcA C-terminal" evidence="2">
    <location>
        <begin position="196"/>
        <end position="368"/>
    </location>
</feature>
<gene>
    <name evidence="3" type="ORF">GlitD10_1600</name>
</gene>
<dbReference type="EMBL" id="CP017675">
    <property type="protein sequence ID" value="APB33924.1"/>
    <property type="molecule type" value="Genomic_DNA"/>
</dbReference>
<name>A0A1J0ADA9_9CYAN</name>
<dbReference type="InterPro" id="IPR046802">
    <property type="entry name" value="OpcA_G6PD_C"/>
</dbReference>
<dbReference type="Pfam" id="PF20171">
    <property type="entry name" value="OpcA_G6PD_C"/>
    <property type="match status" value="1"/>
</dbReference>
<dbReference type="Proteomes" id="UP000180235">
    <property type="component" value="Chromosome"/>
</dbReference>
<dbReference type="OrthoDB" id="128564at2"/>
<accession>A0A1J0ADA9</accession>
<reference evidence="3 4" key="1">
    <citation type="submission" date="2016-10" db="EMBL/GenBank/DDBJ databases">
        <title>Description of Gloeomargarita lithophora gen. nov., sp. nov., a thylakoid-bearing basal-branching cyanobacterium with intracellular carbonates, and proposal for Gloeomargaritales ord. nov.</title>
        <authorList>
            <person name="Moreira D."/>
            <person name="Tavera R."/>
            <person name="Benzerara K."/>
            <person name="Skouri-Panet F."/>
            <person name="Couradeau E."/>
            <person name="Gerard E."/>
            <person name="Loussert C."/>
            <person name="Novelo E."/>
            <person name="Zivanovic Y."/>
            <person name="Lopez-Garcia P."/>
        </authorList>
    </citation>
    <scope>NUCLEOTIDE SEQUENCE [LARGE SCALE GENOMIC DNA]</scope>
    <source>
        <strain evidence="3 4">D10</strain>
    </source>
</reference>
<organism evidence="3 4">
    <name type="scientific">Gloeomargarita lithophora Alchichica-D10</name>
    <dbReference type="NCBI Taxonomy" id="1188229"/>
    <lineage>
        <taxon>Bacteria</taxon>
        <taxon>Bacillati</taxon>
        <taxon>Cyanobacteriota</taxon>
        <taxon>Cyanophyceae</taxon>
        <taxon>Gloeomargaritales</taxon>
        <taxon>Gloeomargaritaceae</taxon>
        <taxon>Gloeomargarita</taxon>
    </lineage>
</organism>
<dbReference type="KEGG" id="glt:GlitD10_1600"/>